<reference evidence="1" key="1">
    <citation type="submission" date="2017-07" db="EMBL/GenBank/DDBJ databases">
        <title>Taro Niue Genome Assembly and Annotation.</title>
        <authorList>
            <person name="Atibalentja N."/>
            <person name="Keating K."/>
            <person name="Fields C.J."/>
        </authorList>
    </citation>
    <scope>NUCLEOTIDE SEQUENCE</scope>
    <source>
        <strain evidence="1">Niue_2</strain>
        <tissue evidence="1">Leaf</tissue>
    </source>
</reference>
<protein>
    <submittedName>
        <fullName evidence="1">Uncharacterized protein</fullName>
    </submittedName>
</protein>
<dbReference type="AlphaFoldDB" id="A0A843UME3"/>
<comment type="caution">
    <text evidence="1">The sequence shown here is derived from an EMBL/GenBank/DDBJ whole genome shotgun (WGS) entry which is preliminary data.</text>
</comment>
<dbReference type="Proteomes" id="UP000652761">
    <property type="component" value="Unassembled WGS sequence"/>
</dbReference>
<evidence type="ECO:0000313" key="2">
    <source>
        <dbReference type="Proteomes" id="UP000652761"/>
    </source>
</evidence>
<organism evidence="1 2">
    <name type="scientific">Colocasia esculenta</name>
    <name type="common">Wild taro</name>
    <name type="synonym">Arum esculentum</name>
    <dbReference type="NCBI Taxonomy" id="4460"/>
    <lineage>
        <taxon>Eukaryota</taxon>
        <taxon>Viridiplantae</taxon>
        <taxon>Streptophyta</taxon>
        <taxon>Embryophyta</taxon>
        <taxon>Tracheophyta</taxon>
        <taxon>Spermatophyta</taxon>
        <taxon>Magnoliopsida</taxon>
        <taxon>Liliopsida</taxon>
        <taxon>Araceae</taxon>
        <taxon>Aroideae</taxon>
        <taxon>Colocasieae</taxon>
        <taxon>Colocasia</taxon>
    </lineage>
</organism>
<keyword evidence="2" id="KW-1185">Reference proteome</keyword>
<name>A0A843UME3_COLES</name>
<proteinExistence type="predicted"/>
<accession>A0A843UME3</accession>
<gene>
    <name evidence="1" type="ORF">Taro_014628</name>
</gene>
<evidence type="ECO:0000313" key="1">
    <source>
        <dbReference type="EMBL" id="MQL82163.1"/>
    </source>
</evidence>
<sequence length="96" mass="11108">MVFVISPSAASCFELLLCIDLTLVEELPDCHSTSLFVFRSIQTLIWFLMVNQLRRRSSFGPNDINWTLYDLDTNVYQEPLFCVLLLTISVRSSRLM</sequence>
<dbReference type="EMBL" id="NMUH01000613">
    <property type="protein sequence ID" value="MQL82163.1"/>
    <property type="molecule type" value="Genomic_DNA"/>
</dbReference>